<dbReference type="EMBL" id="JAVDTT010000006">
    <property type="protein sequence ID" value="MDR6843218.1"/>
    <property type="molecule type" value="Genomic_DNA"/>
</dbReference>
<accession>A0ABU1RWR1</accession>
<dbReference type="Pfam" id="PF01263">
    <property type="entry name" value="Aldose_epim"/>
    <property type="match status" value="1"/>
</dbReference>
<comment type="caution">
    <text evidence="1">The sequence shown here is derived from an EMBL/GenBank/DDBJ whole genome shotgun (WGS) entry which is preliminary data.</text>
</comment>
<evidence type="ECO:0000313" key="1">
    <source>
        <dbReference type="EMBL" id="MDR6843218.1"/>
    </source>
</evidence>
<gene>
    <name evidence="1" type="ORF">J2W94_003531</name>
</gene>
<dbReference type="EC" id="5.1.3.3" evidence="1"/>
<reference evidence="1 2" key="1">
    <citation type="submission" date="2023-07" db="EMBL/GenBank/DDBJ databases">
        <title>Sorghum-associated microbial communities from plants grown in Nebraska, USA.</title>
        <authorList>
            <person name="Schachtman D."/>
        </authorList>
    </citation>
    <scope>NUCLEOTIDE SEQUENCE [LARGE SCALE GENOMIC DNA]</scope>
    <source>
        <strain evidence="1 2">BE107</strain>
    </source>
</reference>
<proteinExistence type="predicted"/>
<keyword evidence="2" id="KW-1185">Reference proteome</keyword>
<dbReference type="InterPro" id="IPR014718">
    <property type="entry name" value="GH-type_carb-bd"/>
</dbReference>
<protein>
    <submittedName>
        <fullName evidence="1">Aldose 1-epimerase</fullName>
        <ecNumber evidence="1">5.1.3.3</ecNumber>
    </submittedName>
</protein>
<dbReference type="InterPro" id="IPR011013">
    <property type="entry name" value="Gal_mutarotase_sf_dom"/>
</dbReference>
<name>A0ABU1RWR1_9GAMM</name>
<dbReference type="InterPro" id="IPR008183">
    <property type="entry name" value="Aldose_1/G6P_1-epimerase"/>
</dbReference>
<dbReference type="Proteomes" id="UP001254759">
    <property type="component" value="Unassembled WGS sequence"/>
</dbReference>
<dbReference type="GO" id="GO:0004034">
    <property type="term" value="F:aldose 1-epimerase activity"/>
    <property type="evidence" value="ECO:0007669"/>
    <property type="project" value="UniProtKB-EC"/>
</dbReference>
<organism evidence="1 2">
    <name type="scientific">Pseudoxanthomonas sacheonensis</name>
    <dbReference type="NCBI Taxonomy" id="443615"/>
    <lineage>
        <taxon>Bacteria</taxon>
        <taxon>Pseudomonadati</taxon>
        <taxon>Pseudomonadota</taxon>
        <taxon>Gammaproteobacteria</taxon>
        <taxon>Lysobacterales</taxon>
        <taxon>Lysobacteraceae</taxon>
        <taxon>Pseudoxanthomonas</taxon>
    </lineage>
</organism>
<keyword evidence="1" id="KW-0413">Isomerase</keyword>
<dbReference type="Gene3D" id="2.70.98.10">
    <property type="match status" value="1"/>
</dbReference>
<evidence type="ECO:0000313" key="2">
    <source>
        <dbReference type="Proteomes" id="UP001254759"/>
    </source>
</evidence>
<dbReference type="RefSeq" id="WP_310096207.1">
    <property type="nucleotide sequence ID" value="NZ_JAVDTT010000006.1"/>
</dbReference>
<dbReference type="SUPFAM" id="SSF74650">
    <property type="entry name" value="Galactose mutarotase-like"/>
    <property type="match status" value="1"/>
</dbReference>
<sequence>MGPDRNPAEPGTGATVPLAPGELFTIAKGPLVVTVAPHAGGRIAQIIHRGDPLLVEYGPETSTMIAWGSYPMVPWAGRVREGRFDFQRNSYELPLNLGEHAIHGVGFGLPWRVDRHEEDLIELSLALPDDERWPFGGEARQRIEAGSGWLKMRLSVRALEKAMPAVVGWHPWFRKPERLDFTPSKIYPRDGRGIAVTPCVDPTPGPWDDCFINSDPVRLHYAGQSVRLLSDCSHWVVYDETTYATCVEPQSGPADSFNIEQVVLQPGEALERHFLIEWD</sequence>